<dbReference type="Proteomes" id="UP000000657">
    <property type="component" value="Chromosome"/>
</dbReference>
<dbReference type="EMBL" id="CT573213">
    <property type="protein sequence ID" value="CAJ62832.1"/>
    <property type="molecule type" value="Genomic_DNA"/>
</dbReference>
<dbReference type="STRING" id="326424.FRAAL4190"/>
<sequence>MSEGGDLSTPLDTFEILVDHEAATDGPTLRLAPNATLDDALAAVAGIFAHETRLEAIRLAVGGRSIGSTSRSYLRLLFGLGAPGAGFTTTRGIGDSDGATLPGSSTRFVVLRYLCPTDAAHPAEFRVVHDDGSPPRCVACDAAMGLAT</sequence>
<evidence type="ECO:0000313" key="2">
    <source>
        <dbReference type="Proteomes" id="UP000000657"/>
    </source>
</evidence>
<dbReference type="AlphaFoldDB" id="Q0RI40"/>
<name>Q0RI40_FRAAA</name>
<gene>
    <name evidence="1" type="ordered locus">FRAAL4190</name>
</gene>
<evidence type="ECO:0000313" key="1">
    <source>
        <dbReference type="EMBL" id="CAJ62832.1"/>
    </source>
</evidence>
<reference evidence="1 2" key="1">
    <citation type="journal article" date="2007" name="Genome Res.">
        <title>Genome characteristics of facultatively symbiotic Frankia sp. strains reflect host range and host plant biogeography.</title>
        <authorList>
            <person name="Normand P."/>
            <person name="Lapierre P."/>
            <person name="Tisa L.S."/>
            <person name="Gogarten J.P."/>
            <person name="Alloisio N."/>
            <person name="Bagnarol E."/>
            <person name="Bassi C.A."/>
            <person name="Berry A.M."/>
            <person name="Bickhart D.M."/>
            <person name="Choisne N."/>
            <person name="Couloux A."/>
            <person name="Cournoyer B."/>
            <person name="Cruveiller S."/>
            <person name="Daubin V."/>
            <person name="Demange N."/>
            <person name="Francino M.P."/>
            <person name="Goltsman E."/>
            <person name="Huang Y."/>
            <person name="Kopp O.R."/>
            <person name="Labarre L."/>
            <person name="Lapidus A."/>
            <person name="Lavire C."/>
            <person name="Marechal J."/>
            <person name="Martinez M."/>
            <person name="Mastronunzio J.E."/>
            <person name="Mullin B.C."/>
            <person name="Niemann J."/>
            <person name="Pujic P."/>
            <person name="Rawnsley T."/>
            <person name="Rouy Z."/>
            <person name="Schenowitz C."/>
            <person name="Sellstedt A."/>
            <person name="Tavares F."/>
            <person name="Tomkins J.P."/>
            <person name="Vallenet D."/>
            <person name="Valverde C."/>
            <person name="Wall L.G."/>
            <person name="Wang Y."/>
            <person name="Medigue C."/>
            <person name="Benson D.R."/>
        </authorList>
    </citation>
    <scope>NUCLEOTIDE SEQUENCE [LARGE SCALE GENOMIC DNA]</scope>
    <source>
        <strain evidence="2">DSM 45986 / CECT 9034 / ACN14a</strain>
    </source>
</reference>
<organism evidence="1 2">
    <name type="scientific">Frankia alni (strain DSM 45986 / CECT 9034 / ACN14a)</name>
    <dbReference type="NCBI Taxonomy" id="326424"/>
    <lineage>
        <taxon>Bacteria</taxon>
        <taxon>Bacillati</taxon>
        <taxon>Actinomycetota</taxon>
        <taxon>Actinomycetes</taxon>
        <taxon>Frankiales</taxon>
        <taxon>Frankiaceae</taxon>
        <taxon>Frankia</taxon>
    </lineage>
</organism>
<dbReference type="HOGENOM" id="CLU_1883030_0_0_11"/>
<keyword evidence="2" id="KW-1185">Reference proteome</keyword>
<protein>
    <submittedName>
        <fullName evidence="1">Uncharacterized protein</fullName>
    </submittedName>
</protein>
<accession>Q0RI40</accession>
<dbReference type="KEGG" id="fal:FRAAL4190"/>
<proteinExistence type="predicted"/>